<dbReference type="OrthoDB" id="662905at2759"/>
<dbReference type="Proteomes" id="UP000639772">
    <property type="component" value="Chromosome 6"/>
</dbReference>
<dbReference type="AlphaFoldDB" id="A0A835QZF6"/>
<keyword evidence="3" id="KW-1185">Reference proteome</keyword>
<dbReference type="Proteomes" id="UP000636800">
    <property type="component" value="Chromosome 6"/>
</dbReference>
<evidence type="ECO:0000313" key="3">
    <source>
        <dbReference type="Proteomes" id="UP000636800"/>
    </source>
</evidence>
<organism evidence="1 3">
    <name type="scientific">Vanilla planifolia</name>
    <name type="common">Vanilla</name>
    <dbReference type="NCBI Taxonomy" id="51239"/>
    <lineage>
        <taxon>Eukaryota</taxon>
        <taxon>Viridiplantae</taxon>
        <taxon>Streptophyta</taxon>
        <taxon>Embryophyta</taxon>
        <taxon>Tracheophyta</taxon>
        <taxon>Spermatophyta</taxon>
        <taxon>Magnoliopsida</taxon>
        <taxon>Liliopsida</taxon>
        <taxon>Asparagales</taxon>
        <taxon>Orchidaceae</taxon>
        <taxon>Vanilloideae</taxon>
        <taxon>Vanilleae</taxon>
        <taxon>Vanilla</taxon>
    </lineage>
</organism>
<evidence type="ECO:0000313" key="4">
    <source>
        <dbReference type="Proteomes" id="UP000639772"/>
    </source>
</evidence>
<dbReference type="EMBL" id="JADCNL010000006">
    <property type="protein sequence ID" value="KAG0477467.1"/>
    <property type="molecule type" value="Genomic_DNA"/>
</dbReference>
<protein>
    <submittedName>
        <fullName evidence="1">Uncharacterized protein</fullName>
    </submittedName>
</protein>
<dbReference type="EMBL" id="JADCNM010000006">
    <property type="protein sequence ID" value="KAG0479181.1"/>
    <property type="molecule type" value="Genomic_DNA"/>
</dbReference>
<accession>A0A835QZF6</accession>
<evidence type="ECO:0000313" key="1">
    <source>
        <dbReference type="EMBL" id="KAG0477467.1"/>
    </source>
</evidence>
<gene>
    <name evidence="2" type="ORF">HPP92_013900</name>
    <name evidence="1" type="ORF">HPP92_014308</name>
</gene>
<name>A0A835QZF6_VANPL</name>
<proteinExistence type="predicted"/>
<sequence>MTSSPCSSSSASNLLVKEEEEAMEVGGGVMEVGDVDQNGGYCTPASPESRIPAVVKCPPAPRKLNMRRRREAWICSGGRRFEFMEGLGLVVFKEVRCLGRRRTKTKRGKLALKSEVGKL</sequence>
<reference evidence="3 4" key="1">
    <citation type="journal article" date="2020" name="Nat. Food">
        <title>A phased Vanilla planifolia genome enables genetic improvement of flavour and production.</title>
        <authorList>
            <person name="Hasing T."/>
            <person name="Tang H."/>
            <person name="Brym M."/>
            <person name="Khazi F."/>
            <person name="Huang T."/>
            <person name="Chambers A.H."/>
        </authorList>
    </citation>
    <scope>NUCLEOTIDE SEQUENCE [LARGE SCALE GENOMIC DNA]</scope>
    <source>
        <tissue evidence="1">Leaf</tissue>
    </source>
</reference>
<evidence type="ECO:0000313" key="2">
    <source>
        <dbReference type="EMBL" id="KAG0479181.1"/>
    </source>
</evidence>
<comment type="caution">
    <text evidence="1">The sequence shown here is derived from an EMBL/GenBank/DDBJ whole genome shotgun (WGS) entry which is preliminary data.</text>
</comment>